<dbReference type="Gene3D" id="1.10.10.10">
    <property type="entry name" value="Winged helix-like DNA-binding domain superfamily/Winged helix DNA-binding domain"/>
    <property type="match status" value="1"/>
</dbReference>
<dbReference type="Proteomes" id="UP000831304">
    <property type="component" value="Chromosome"/>
</dbReference>
<dbReference type="InterPro" id="IPR036388">
    <property type="entry name" value="WH-like_DNA-bd_sf"/>
</dbReference>
<protein>
    <submittedName>
        <fullName evidence="2">ROK family protein</fullName>
    </submittedName>
</protein>
<dbReference type="SUPFAM" id="SSF53067">
    <property type="entry name" value="Actin-like ATPase domain"/>
    <property type="match status" value="1"/>
</dbReference>
<evidence type="ECO:0000313" key="3">
    <source>
        <dbReference type="Proteomes" id="UP000831304"/>
    </source>
</evidence>
<reference evidence="2 3" key="1">
    <citation type="submission" date="2022-03" db="EMBL/GenBank/DDBJ databases">
        <title>Agromyces sp. isolated from the gut of P. brevitarsis seulensis larvae.</title>
        <authorList>
            <person name="Won M."/>
            <person name="Kwon S.-W."/>
        </authorList>
    </citation>
    <scope>NUCLEOTIDE SEQUENCE [LARGE SCALE GENOMIC DNA]</scope>
    <source>
        <strain evidence="2 3">KACC 16215</strain>
    </source>
</reference>
<keyword evidence="3" id="KW-1185">Reference proteome</keyword>
<accession>A0ABY4AYY8</accession>
<sequence>MVNQSGYQDPLGVLRSVPEGRRAKIAELINLIAAKGAMSRAEAMGELGWSRTLVTRVATVLLDEGLLAEDVPAGSGRRGRPTAQLRLVVGRAATIGIDFGYRSVRTILASVDHTILASDERELGDDYGPDSGLARARQMIDGMLKDVGVDWSDIVGAGIAISGPIDYENNAPSLDSLLPHWGGDVVARAREHLPCPIVLGNDTRLACYAELLWGAGRDFDNFLYVKLHSGVGGAFVLNRRIVSGASGVAGEVGHMVVVPGGERCRCGGRGCLETVVGVPAIMRGLSIAYGHEPDWREVLQRLRSGDAATQEAFGDAHEVIGRATASLCNILNPAAVILGGALSRASNDIEGQVAEGIRSHALPACAETPVRLGALGRSAAALGAVGAVLMKGIV</sequence>
<proteinExistence type="inferred from homology"/>
<evidence type="ECO:0000256" key="1">
    <source>
        <dbReference type="ARBA" id="ARBA00006479"/>
    </source>
</evidence>
<dbReference type="PANTHER" id="PTHR18964:SF149">
    <property type="entry name" value="BIFUNCTIONAL UDP-N-ACETYLGLUCOSAMINE 2-EPIMERASE_N-ACETYLMANNOSAMINE KINASE"/>
    <property type="match status" value="1"/>
</dbReference>
<dbReference type="Pfam" id="PF00480">
    <property type="entry name" value="ROK"/>
    <property type="match status" value="1"/>
</dbReference>
<dbReference type="PANTHER" id="PTHR18964">
    <property type="entry name" value="ROK (REPRESSOR, ORF, KINASE) FAMILY"/>
    <property type="match status" value="1"/>
</dbReference>
<gene>
    <name evidence="2" type="ORF">MTP13_04480</name>
</gene>
<dbReference type="EMBL" id="CP094533">
    <property type="protein sequence ID" value="UOE27048.1"/>
    <property type="molecule type" value="Genomic_DNA"/>
</dbReference>
<dbReference type="InterPro" id="IPR049874">
    <property type="entry name" value="ROK_cs"/>
</dbReference>
<dbReference type="PROSITE" id="PS01125">
    <property type="entry name" value="ROK"/>
    <property type="match status" value="1"/>
</dbReference>
<name>A0ABY4AYY8_9MICO</name>
<dbReference type="InterPro" id="IPR000600">
    <property type="entry name" value="ROK"/>
</dbReference>
<comment type="similarity">
    <text evidence="1">Belongs to the ROK (NagC/XylR) family.</text>
</comment>
<evidence type="ECO:0000313" key="2">
    <source>
        <dbReference type="EMBL" id="UOE27048.1"/>
    </source>
</evidence>
<organism evidence="2 3">
    <name type="scientific">Agromyces soli</name>
    <dbReference type="NCBI Taxonomy" id="659012"/>
    <lineage>
        <taxon>Bacteria</taxon>
        <taxon>Bacillati</taxon>
        <taxon>Actinomycetota</taxon>
        <taxon>Actinomycetes</taxon>
        <taxon>Micrococcales</taxon>
        <taxon>Microbacteriaceae</taxon>
        <taxon>Agromyces</taxon>
    </lineage>
</organism>
<dbReference type="RefSeq" id="WP_243569908.1">
    <property type="nucleotide sequence ID" value="NZ_BAAARD010000002.1"/>
</dbReference>
<dbReference type="Gene3D" id="3.30.420.40">
    <property type="match status" value="2"/>
</dbReference>
<dbReference type="InterPro" id="IPR043129">
    <property type="entry name" value="ATPase_NBD"/>
</dbReference>